<gene>
    <name evidence="2" type="ORF">FVW59_13165</name>
</gene>
<proteinExistence type="predicted"/>
<keyword evidence="3" id="KW-1185">Reference proteome</keyword>
<dbReference type="AlphaFoldDB" id="A0A5C8ZRN2"/>
<organism evidence="2 3">
    <name type="scientific">Parahaliea aestuarii</name>
    <dbReference type="NCBI Taxonomy" id="1852021"/>
    <lineage>
        <taxon>Bacteria</taxon>
        <taxon>Pseudomonadati</taxon>
        <taxon>Pseudomonadota</taxon>
        <taxon>Gammaproteobacteria</taxon>
        <taxon>Cellvibrionales</taxon>
        <taxon>Halieaceae</taxon>
        <taxon>Parahaliea</taxon>
    </lineage>
</organism>
<dbReference type="SUPFAM" id="SSF52540">
    <property type="entry name" value="P-loop containing nucleoside triphosphate hydrolases"/>
    <property type="match status" value="1"/>
</dbReference>
<dbReference type="OrthoDB" id="9761147at2"/>
<evidence type="ECO:0000313" key="2">
    <source>
        <dbReference type="EMBL" id="TXS91148.1"/>
    </source>
</evidence>
<protein>
    <recommendedName>
        <fullName evidence="1">PD-(D/E)XK endonuclease-like domain-containing protein</fullName>
    </recommendedName>
</protein>
<name>A0A5C8ZRN2_9GAMM</name>
<dbReference type="EMBL" id="VRYZ01000005">
    <property type="protein sequence ID" value="TXS91148.1"/>
    <property type="molecule type" value="Genomic_DNA"/>
</dbReference>
<dbReference type="Proteomes" id="UP000321933">
    <property type="component" value="Unassembled WGS sequence"/>
</dbReference>
<dbReference type="Pfam" id="PF12705">
    <property type="entry name" value="PDDEXK_1"/>
    <property type="match status" value="1"/>
</dbReference>
<comment type="caution">
    <text evidence="2">The sequence shown here is derived from an EMBL/GenBank/DDBJ whole genome shotgun (WGS) entry which is preliminary data.</text>
</comment>
<dbReference type="InterPro" id="IPR027417">
    <property type="entry name" value="P-loop_NTPase"/>
</dbReference>
<dbReference type="NCBIfam" id="TIGR03623">
    <property type="entry name" value="probable DNA repair protein"/>
    <property type="match status" value="1"/>
</dbReference>
<feature type="domain" description="PD-(D/E)XK endonuclease-like" evidence="1">
    <location>
        <begin position="655"/>
        <end position="928"/>
    </location>
</feature>
<reference evidence="2 3" key="1">
    <citation type="submission" date="2019-08" db="EMBL/GenBank/DDBJ databases">
        <title>Parahaliea maris sp. nov., isolated from the surface seawater.</title>
        <authorList>
            <person name="Liu Y."/>
        </authorList>
    </citation>
    <scope>NUCLEOTIDE SEQUENCE [LARGE SCALE GENOMIC DNA]</scope>
    <source>
        <strain evidence="2 3">S2-26</strain>
    </source>
</reference>
<dbReference type="InterPro" id="IPR011604">
    <property type="entry name" value="PDDEXK-like_dom_sf"/>
</dbReference>
<accession>A0A5C8ZRN2</accession>
<dbReference type="InterPro" id="IPR019925">
    <property type="entry name" value="DNA_repair_protein_predicted"/>
</dbReference>
<evidence type="ECO:0000313" key="3">
    <source>
        <dbReference type="Proteomes" id="UP000321933"/>
    </source>
</evidence>
<evidence type="ECO:0000259" key="1">
    <source>
        <dbReference type="Pfam" id="PF12705"/>
    </source>
</evidence>
<sequence>MACSCVVTGMPFARRRARHSIAARGLWVERPRDVQDQGGRPLARDTAGSRYDLEPLLPYIGQGYVLLTPNLRLARRIKAEWDARQLAAGHRAWQPLPVHPLEGWLQQAWHQRACQEAALRRHLLDTPLALRVWRQAIEEDERQGDYSLLQVEATASQAQQARNQLLRWQVNPADPGIAARFRLDTDCSTFLRWHEAFEIQLQERNLATGLDVIALLQAAERPASRASTRALLIAFDEVPPLLRAALDQCCADVQELPQPAAAAACQARAYADRNSELRAVARWARETCAARPQASIGIVLDDMRGDRQRLEYLLRREFNCLDADYAALPVNFSTGWQLAEVPVMRDALTALSAVNAAVYVQDVLALLRSRFLQLPDRHSTAGLAFVAKLHDHGREQVDAGALRTLAKDLRLGEVLLSCAGMRQLRERSLPSVWAGHFHQLLTLWGWPGEGGLDSLEFQQVEEGYRQLESLATFDAVCGPMVYSEALALLRQCCQDASFQPRTADSRVQVLGPLEAAGLQFDALWLCGMQASQWPAPARPNPFLPLSLQRECAMPHASAEREWHYANGLLQQYRAHCDTLIASYSQSVDGAPELPSALLKDFSWQATSDDEGPPASWLQQWRERDVETLPDAVAPLPDAEELARIGGGSGLIEDQSHCPFRAFARRRLRLQALSEPSLALTAAERGTLVHQALYVIWGELGESAALQALAADAQADLLVRATSAAIDALPAMRRLAVGHACIAQEQRYLLALLEEWLETERQREPFVVVAREQRQAIALGALQLQLQVDRIDRSAIAAHGDSASPVTIIDYKTGSCEATQWLGQRPSLPQLPLYSVASQAPVEALAFAHVKARHTTYKGLGARQVAPGIKDDIARATSRKEPLDSWPELLERWHETVQRLAQEFLAGEAAVDPLNSGSCTYCGLQSLCRIGVTGEGAAPEEEA</sequence>
<dbReference type="InterPro" id="IPR038726">
    <property type="entry name" value="PDDEXK_AddAB-type"/>
</dbReference>
<dbReference type="Gene3D" id="3.90.320.10">
    <property type="match status" value="1"/>
</dbReference>